<dbReference type="PANTHER" id="PTHR32332">
    <property type="entry name" value="2-NITROPROPANE DIOXYGENASE"/>
    <property type="match status" value="1"/>
</dbReference>
<dbReference type="GO" id="GO:0018580">
    <property type="term" value="F:nitronate monooxygenase activity"/>
    <property type="evidence" value="ECO:0007669"/>
    <property type="project" value="InterPro"/>
</dbReference>
<dbReference type="Pfam" id="PF03060">
    <property type="entry name" value="NMO"/>
    <property type="match status" value="2"/>
</dbReference>
<evidence type="ECO:0000313" key="7">
    <source>
        <dbReference type="EMBL" id="UYN55768.1"/>
    </source>
</evidence>
<evidence type="ECO:0000256" key="3">
    <source>
        <dbReference type="ARBA" id="ARBA00022630"/>
    </source>
</evidence>
<organism evidence="6 8">
    <name type="scientific">Lacticaseibacillus chiayiensis</name>
    <dbReference type="NCBI Taxonomy" id="2100821"/>
    <lineage>
        <taxon>Bacteria</taxon>
        <taxon>Bacillati</taxon>
        <taxon>Bacillota</taxon>
        <taxon>Bacilli</taxon>
        <taxon>Lactobacillales</taxon>
        <taxon>Lactobacillaceae</taxon>
        <taxon>Lacticaseibacillus</taxon>
    </lineage>
</organism>
<dbReference type="InterPro" id="IPR013785">
    <property type="entry name" value="Aldolase_TIM"/>
</dbReference>
<dbReference type="EMBL" id="MSSM01000011">
    <property type="protein sequence ID" value="RXT26825.1"/>
    <property type="molecule type" value="Genomic_DNA"/>
</dbReference>
<dbReference type="SUPFAM" id="SSF51412">
    <property type="entry name" value="Inosine monophosphate dehydrogenase (IMPDH)"/>
    <property type="match status" value="1"/>
</dbReference>
<dbReference type="Gene3D" id="3.20.20.70">
    <property type="entry name" value="Aldolase class I"/>
    <property type="match status" value="1"/>
</dbReference>
<comment type="function">
    <text evidence="1">Nitronate monooxygenase that uses molecular oxygen to catalyze the oxidative denitrification of alkyl nitronates. Acts on propionate 3-nitronate (P3N), the presumed physiological substrate. Probably functions in the detoxification of P3N, a metabolic poison produced by plants and fungi as a defense mechanism.</text>
</comment>
<dbReference type="RefSeq" id="WP_129301544.1">
    <property type="nucleotide sequence ID" value="NZ_CP074378.1"/>
</dbReference>
<dbReference type="GO" id="GO:0051213">
    <property type="term" value="F:dioxygenase activity"/>
    <property type="evidence" value="ECO:0007669"/>
    <property type="project" value="UniProtKB-KW"/>
</dbReference>
<proteinExistence type="predicted"/>
<dbReference type="CDD" id="cd04730">
    <property type="entry name" value="NPD_like"/>
    <property type="match status" value="1"/>
</dbReference>
<dbReference type="Proteomes" id="UP000290475">
    <property type="component" value="Unassembled WGS sequence"/>
</dbReference>
<evidence type="ECO:0000313" key="6">
    <source>
        <dbReference type="EMBL" id="RXT26825.1"/>
    </source>
</evidence>
<accession>A0A4Q1U777</accession>
<dbReference type="InterPro" id="IPR004136">
    <property type="entry name" value="NMO"/>
</dbReference>
<keyword evidence="6" id="KW-0223">Dioxygenase</keyword>
<name>A0A4Q1U777_9LACO</name>
<keyword evidence="7" id="KW-0503">Monooxygenase</keyword>
<evidence type="ECO:0000256" key="4">
    <source>
        <dbReference type="ARBA" id="ARBA00022643"/>
    </source>
</evidence>
<dbReference type="PANTHER" id="PTHR32332:SF20">
    <property type="entry name" value="2-NITROPROPANE DIOXYGENASE-LIKE PROTEIN"/>
    <property type="match status" value="1"/>
</dbReference>
<evidence type="ECO:0000313" key="8">
    <source>
        <dbReference type="Proteomes" id="UP000290475"/>
    </source>
</evidence>
<evidence type="ECO:0000256" key="5">
    <source>
        <dbReference type="ARBA" id="ARBA00023002"/>
    </source>
</evidence>
<dbReference type="Proteomes" id="UP001164790">
    <property type="component" value="Chromosome"/>
</dbReference>
<dbReference type="EMBL" id="CP107523">
    <property type="protein sequence ID" value="UYN55768.1"/>
    <property type="molecule type" value="Genomic_DNA"/>
</dbReference>
<protein>
    <recommendedName>
        <fullName evidence="2">Probable nitronate monooxygenase</fullName>
    </recommendedName>
</protein>
<keyword evidence="3" id="KW-0285">Flavoprotein</keyword>
<evidence type="ECO:0000256" key="2">
    <source>
        <dbReference type="ARBA" id="ARBA00013457"/>
    </source>
</evidence>
<dbReference type="AlphaFoldDB" id="A0A4Q1U777"/>
<keyword evidence="5" id="KW-0560">Oxidoreductase</keyword>
<reference evidence="7" key="2">
    <citation type="submission" date="2022-10" db="EMBL/GenBank/DDBJ databases">
        <title>Comparative genomic analysis and in-vitro probiotic properties of the potential probiotic L. chiayiensis AACE 3.</title>
        <authorList>
            <person name="Kang X."/>
        </authorList>
    </citation>
    <scope>NUCLEOTIDE SEQUENCE</scope>
    <source>
        <strain evidence="7">AACE 3</strain>
    </source>
</reference>
<evidence type="ECO:0000313" key="9">
    <source>
        <dbReference type="Proteomes" id="UP001164790"/>
    </source>
</evidence>
<reference evidence="6 8" key="1">
    <citation type="submission" date="2017-01" db="EMBL/GenBank/DDBJ databases">
        <title>Lactobacillus chiayiensis sp. nov., a lactic acid bacterium isolated from compost.</title>
        <authorList>
            <person name="Huang C.-H."/>
        </authorList>
    </citation>
    <scope>NUCLEOTIDE SEQUENCE [LARGE SCALE GENOMIC DNA]</scope>
    <source>
        <strain evidence="8">chh01</strain>
        <strain evidence="6">Chh01</strain>
    </source>
</reference>
<evidence type="ECO:0000256" key="1">
    <source>
        <dbReference type="ARBA" id="ARBA00003535"/>
    </source>
</evidence>
<keyword evidence="9" id="KW-1185">Reference proteome</keyword>
<sequence>MSPLMERLGVKYPLFQGGMAWVADGKLAASVSEAGGLGIIGSGHAPASWVKEQIEVAKSMTDKAFGVNVMLLSPFVEQVIDVIVDAKVALVTTGAGDPSRYLERLQQNGTVVMPVVPSVAMAKRMARDGVDGVIAEGMESGGHIGSITTMALVPQVVDAVDIPVVAAGGIGDGRGVAAALSLGAIGVQMGTRFLTSTSSRIHQNYKNAVIKAKDVDTLVTGMYVGHAARVLKNPMSRNYLKLEKKIALSGTTDFTAVEELGNGSLRKAVLEGDRDHGSFMAGQISGLVKREESSQDIVEEVMQQAKEILAGSKMADLLTSTTADAFPRQ</sequence>
<keyword evidence="4" id="KW-0288">FMN</keyword>
<gene>
    <name evidence="6" type="ORF">BVJ53_05580</name>
    <name evidence="7" type="ORF">OFW50_09780</name>
</gene>